<evidence type="ECO:0000313" key="1">
    <source>
        <dbReference type="EMBL" id="SFO26226.1"/>
    </source>
</evidence>
<evidence type="ECO:0008006" key="3">
    <source>
        <dbReference type="Google" id="ProtNLM"/>
    </source>
</evidence>
<reference evidence="2" key="1">
    <citation type="submission" date="2016-10" db="EMBL/GenBank/DDBJ databases">
        <authorList>
            <person name="Varghese N."/>
            <person name="Submissions S."/>
        </authorList>
    </citation>
    <scope>NUCLEOTIDE SEQUENCE [LARGE SCALE GENOMIC DNA]</scope>
    <source>
        <strain evidence="2">DSM 28463</strain>
    </source>
</reference>
<organism evidence="1 2">
    <name type="scientific">Roseovarius lutimaris</name>
    <dbReference type="NCBI Taxonomy" id="1005928"/>
    <lineage>
        <taxon>Bacteria</taxon>
        <taxon>Pseudomonadati</taxon>
        <taxon>Pseudomonadota</taxon>
        <taxon>Alphaproteobacteria</taxon>
        <taxon>Rhodobacterales</taxon>
        <taxon>Roseobacteraceae</taxon>
        <taxon>Roseovarius</taxon>
    </lineage>
</organism>
<proteinExistence type="predicted"/>
<dbReference type="EMBL" id="FOVP01000021">
    <property type="protein sequence ID" value="SFO26226.1"/>
    <property type="molecule type" value="Genomic_DNA"/>
</dbReference>
<name>A0A1I5FRH4_9RHOB</name>
<protein>
    <recommendedName>
        <fullName evidence="3">Mobilisation protein (MobC)</fullName>
    </recommendedName>
</protein>
<dbReference type="STRING" id="1005928.SAMN04487859_12154"/>
<accession>A0A1I5FRH4</accession>
<evidence type="ECO:0000313" key="2">
    <source>
        <dbReference type="Proteomes" id="UP000198599"/>
    </source>
</evidence>
<sequence length="191" mass="21537">MAGRRRLTELERLEIVRETRKGVSARVLGKRYSVTPRTIQYTVKREKERRRDTGIRTAQIGTTVTPEELRAFEVVLSRHGISNRSDGMRRLIQSANGVFQPDEHLADELKAFRAALNRVGNNVTQIAKRMNESNNKGLRPSFGPSSLAQMRNLAGFVLDFADQVDLLTRRKTDGISMLVSDALKELADGEE</sequence>
<dbReference type="Proteomes" id="UP000198599">
    <property type="component" value="Unassembled WGS sequence"/>
</dbReference>
<gene>
    <name evidence="1" type="ORF">SAMN04487859_12154</name>
</gene>
<dbReference type="AlphaFoldDB" id="A0A1I5FRH4"/>
<keyword evidence="2" id="KW-1185">Reference proteome</keyword>